<proteinExistence type="predicted"/>
<dbReference type="EMBL" id="GHJT01008619">
    <property type="protein sequence ID" value="MOY42590.1"/>
    <property type="molecule type" value="Transcribed_RNA"/>
</dbReference>
<keyword evidence="1" id="KW-0812">Transmembrane</keyword>
<keyword evidence="1" id="KW-1133">Transmembrane helix</keyword>
<keyword evidence="1" id="KW-0472">Membrane</keyword>
<sequence>MYSTGGRRFRSAAFFPSFPHLPWPALSVLLLTAARFTLFYGVALQTGFLFKATSRIFFIPHFPSRRSFPRVLWGLPRISNPPVKDHRHVPAECAALPYFVPSFLSSRPVPSPALSFCVCPQRPEHEALGVAPAGVQLYRLRRGGLCFLTGFSAVRAAAWTFPGHLATSGVAAYFFFLPLQNLRSVPETPAFSSRRRFYLCLFVDEGAPLGWEGMGSPLMW</sequence>
<reference evidence="2" key="1">
    <citation type="submission" date="2019-04" db="EMBL/GenBank/DDBJ databases">
        <title>An insight into the mialome of Ixodes scapularis.</title>
        <authorList>
            <person name="Ribeiro J.M."/>
            <person name="Mather T.N."/>
            <person name="Karim S."/>
        </authorList>
    </citation>
    <scope>NUCLEOTIDE SEQUENCE</scope>
</reference>
<evidence type="ECO:0000256" key="1">
    <source>
        <dbReference type="SAM" id="Phobius"/>
    </source>
</evidence>
<accession>A0A4D5RZ36</accession>
<name>A0A4D5RZ36_IXOSC</name>
<evidence type="ECO:0000313" key="2">
    <source>
        <dbReference type="EMBL" id="MOY42590.1"/>
    </source>
</evidence>
<protein>
    <submittedName>
        <fullName evidence="2">Uncharacterized protein</fullName>
    </submittedName>
</protein>
<dbReference type="AlphaFoldDB" id="A0A4D5RZ36"/>
<feature type="transmembrane region" description="Helical" evidence="1">
    <location>
        <begin position="25"/>
        <end position="50"/>
    </location>
</feature>
<organism evidence="2">
    <name type="scientific">Ixodes scapularis</name>
    <name type="common">Black-legged tick</name>
    <name type="synonym">Deer tick</name>
    <dbReference type="NCBI Taxonomy" id="6945"/>
    <lineage>
        <taxon>Eukaryota</taxon>
        <taxon>Metazoa</taxon>
        <taxon>Ecdysozoa</taxon>
        <taxon>Arthropoda</taxon>
        <taxon>Chelicerata</taxon>
        <taxon>Arachnida</taxon>
        <taxon>Acari</taxon>
        <taxon>Parasitiformes</taxon>
        <taxon>Ixodida</taxon>
        <taxon>Ixodoidea</taxon>
        <taxon>Ixodidae</taxon>
        <taxon>Ixodinae</taxon>
        <taxon>Ixodes</taxon>
    </lineage>
</organism>